<evidence type="ECO:0000256" key="3">
    <source>
        <dbReference type="ARBA" id="ARBA00022771"/>
    </source>
</evidence>
<dbReference type="SUPFAM" id="SSF53098">
    <property type="entry name" value="Ribonuclease H-like"/>
    <property type="match status" value="1"/>
</dbReference>
<dbReference type="InterPro" id="IPR052035">
    <property type="entry name" value="ZnF_BED_domain_contain"/>
</dbReference>
<dbReference type="GO" id="GO:0008270">
    <property type="term" value="F:zinc ion binding"/>
    <property type="evidence" value="ECO:0007669"/>
    <property type="project" value="UniProtKB-KW"/>
</dbReference>
<evidence type="ECO:0000256" key="4">
    <source>
        <dbReference type="ARBA" id="ARBA00022833"/>
    </source>
</evidence>
<keyword evidence="2" id="KW-0479">Metal-binding</keyword>
<feature type="region of interest" description="Disordered" evidence="6">
    <location>
        <begin position="1"/>
        <end position="22"/>
    </location>
</feature>
<dbReference type="PANTHER" id="PTHR46481">
    <property type="entry name" value="ZINC FINGER BED DOMAIN-CONTAINING PROTEIN 4"/>
    <property type="match status" value="1"/>
</dbReference>
<evidence type="ECO:0000256" key="5">
    <source>
        <dbReference type="ARBA" id="ARBA00023242"/>
    </source>
</evidence>
<dbReference type="WBParaSite" id="jg23292">
    <property type="protein sequence ID" value="jg23292"/>
    <property type="gene ID" value="jg23292"/>
</dbReference>
<name>A0A915DTA5_9BILA</name>
<evidence type="ECO:0000313" key="8">
    <source>
        <dbReference type="WBParaSite" id="jg23292"/>
    </source>
</evidence>
<keyword evidence="4" id="KW-0862">Zinc</keyword>
<protein>
    <submittedName>
        <fullName evidence="8">Uncharacterized protein</fullName>
    </submittedName>
</protein>
<evidence type="ECO:0000313" key="7">
    <source>
        <dbReference type="Proteomes" id="UP000887574"/>
    </source>
</evidence>
<sequence>MSGLSADSPSQGSKSAKKRKRDPIWESFTEIEENAEIKMKCSQCHEKFSKYKTVLMRIGEKNTKTKINQENKSVQLEQKIVLSQKKILSIPSLPIQIFMHPLVRKLFQVMFPSFELPESFASFKRILQEQFLSLQEGIKDELSKMQQRYSLTCDVWTDSGMKNAYLGVTLHYADVTATLRRIFLGLQQLDDSHTGALVRRETRRYYATMASLLQMLSKW</sequence>
<dbReference type="AlphaFoldDB" id="A0A915DTA5"/>
<comment type="subcellular location">
    <subcellularLocation>
        <location evidence="1">Nucleus</location>
    </subcellularLocation>
</comment>
<dbReference type="InterPro" id="IPR012337">
    <property type="entry name" value="RNaseH-like_sf"/>
</dbReference>
<evidence type="ECO:0000256" key="6">
    <source>
        <dbReference type="SAM" id="MobiDB-lite"/>
    </source>
</evidence>
<keyword evidence="5" id="KW-0539">Nucleus</keyword>
<dbReference type="PANTHER" id="PTHR46481:SF10">
    <property type="entry name" value="ZINC FINGER BED DOMAIN-CONTAINING PROTEIN 39"/>
    <property type="match status" value="1"/>
</dbReference>
<proteinExistence type="predicted"/>
<dbReference type="Proteomes" id="UP000887574">
    <property type="component" value="Unplaced"/>
</dbReference>
<accession>A0A915DTA5</accession>
<evidence type="ECO:0000256" key="1">
    <source>
        <dbReference type="ARBA" id="ARBA00004123"/>
    </source>
</evidence>
<evidence type="ECO:0000256" key="2">
    <source>
        <dbReference type="ARBA" id="ARBA00022723"/>
    </source>
</evidence>
<keyword evidence="3" id="KW-0863">Zinc-finger</keyword>
<keyword evidence="7" id="KW-1185">Reference proteome</keyword>
<feature type="compositionally biased region" description="Polar residues" evidence="6">
    <location>
        <begin position="1"/>
        <end position="14"/>
    </location>
</feature>
<reference evidence="8" key="1">
    <citation type="submission" date="2022-11" db="UniProtKB">
        <authorList>
            <consortium name="WormBaseParasite"/>
        </authorList>
    </citation>
    <scope>IDENTIFICATION</scope>
</reference>
<dbReference type="GO" id="GO:0005634">
    <property type="term" value="C:nucleus"/>
    <property type="evidence" value="ECO:0007669"/>
    <property type="project" value="UniProtKB-SubCell"/>
</dbReference>
<organism evidence="7 8">
    <name type="scientific">Ditylenchus dipsaci</name>
    <dbReference type="NCBI Taxonomy" id="166011"/>
    <lineage>
        <taxon>Eukaryota</taxon>
        <taxon>Metazoa</taxon>
        <taxon>Ecdysozoa</taxon>
        <taxon>Nematoda</taxon>
        <taxon>Chromadorea</taxon>
        <taxon>Rhabditida</taxon>
        <taxon>Tylenchina</taxon>
        <taxon>Tylenchomorpha</taxon>
        <taxon>Sphaerularioidea</taxon>
        <taxon>Anguinidae</taxon>
        <taxon>Anguininae</taxon>
        <taxon>Ditylenchus</taxon>
    </lineage>
</organism>